<keyword evidence="1" id="KW-0732">Signal</keyword>
<dbReference type="EnsemblMetazoa" id="tetur01g15070.1">
    <property type="protein sequence ID" value="tetur01g15070.1"/>
    <property type="gene ID" value="tetur01g15070"/>
</dbReference>
<keyword evidence="3" id="KW-1185">Reference proteome</keyword>
<dbReference type="HOGENOM" id="CLU_2561217_0_0_1"/>
<protein>
    <submittedName>
        <fullName evidence="2">Uncharacterized protein</fullName>
    </submittedName>
</protein>
<sequence>MNFKLVTLFSLLVVFIAFSVDVAQATKMGEAKARAARDSETSKSWSENGVTISCHYRNGALISECIGSQPCSTSPKKCPPKQ</sequence>
<proteinExistence type="predicted"/>
<evidence type="ECO:0000313" key="3">
    <source>
        <dbReference type="Proteomes" id="UP000015104"/>
    </source>
</evidence>
<dbReference type="AlphaFoldDB" id="T1JTQ9"/>
<accession>T1JTQ9</accession>
<evidence type="ECO:0000313" key="2">
    <source>
        <dbReference type="EnsemblMetazoa" id="tetur01g15070.1"/>
    </source>
</evidence>
<feature type="signal peptide" evidence="1">
    <location>
        <begin position="1"/>
        <end position="25"/>
    </location>
</feature>
<evidence type="ECO:0000256" key="1">
    <source>
        <dbReference type="SAM" id="SignalP"/>
    </source>
</evidence>
<reference evidence="3" key="1">
    <citation type="submission" date="2011-08" db="EMBL/GenBank/DDBJ databases">
        <authorList>
            <person name="Rombauts S."/>
        </authorList>
    </citation>
    <scope>NUCLEOTIDE SEQUENCE</scope>
    <source>
        <strain evidence="3">London</strain>
    </source>
</reference>
<name>T1JTQ9_TETUR</name>
<reference evidence="2" key="2">
    <citation type="submission" date="2015-06" db="UniProtKB">
        <authorList>
            <consortium name="EnsemblMetazoa"/>
        </authorList>
    </citation>
    <scope>IDENTIFICATION</scope>
</reference>
<feature type="chain" id="PRO_5004580624" evidence="1">
    <location>
        <begin position="26"/>
        <end position="82"/>
    </location>
</feature>
<dbReference type="EMBL" id="CAEY01000483">
    <property type="status" value="NOT_ANNOTATED_CDS"/>
    <property type="molecule type" value="Genomic_DNA"/>
</dbReference>
<organism evidence="2 3">
    <name type="scientific">Tetranychus urticae</name>
    <name type="common">Two-spotted spider mite</name>
    <dbReference type="NCBI Taxonomy" id="32264"/>
    <lineage>
        <taxon>Eukaryota</taxon>
        <taxon>Metazoa</taxon>
        <taxon>Ecdysozoa</taxon>
        <taxon>Arthropoda</taxon>
        <taxon>Chelicerata</taxon>
        <taxon>Arachnida</taxon>
        <taxon>Acari</taxon>
        <taxon>Acariformes</taxon>
        <taxon>Trombidiformes</taxon>
        <taxon>Prostigmata</taxon>
        <taxon>Eleutherengona</taxon>
        <taxon>Raphignathae</taxon>
        <taxon>Tetranychoidea</taxon>
        <taxon>Tetranychidae</taxon>
        <taxon>Tetranychus</taxon>
    </lineage>
</organism>
<dbReference type="Proteomes" id="UP000015104">
    <property type="component" value="Unassembled WGS sequence"/>
</dbReference>